<evidence type="ECO:0000313" key="15">
    <source>
        <dbReference type="Proteomes" id="UP000433071"/>
    </source>
</evidence>
<dbReference type="Pfam" id="PF13246">
    <property type="entry name" value="Cation_ATPase"/>
    <property type="match status" value="1"/>
</dbReference>
<dbReference type="InterPro" id="IPR018303">
    <property type="entry name" value="ATPase_P-typ_P_site"/>
</dbReference>
<dbReference type="SUPFAM" id="SSF81660">
    <property type="entry name" value="Metal cation-transporting ATPase, ATP-binding domain N"/>
    <property type="match status" value="1"/>
</dbReference>
<evidence type="ECO:0000259" key="13">
    <source>
        <dbReference type="SMART" id="SM00831"/>
    </source>
</evidence>
<dbReference type="Pfam" id="PF00689">
    <property type="entry name" value="Cation_ATPase_C"/>
    <property type="match status" value="1"/>
</dbReference>
<organism evidence="14 15">
    <name type="scientific">Agromyces bracchium</name>
    <dbReference type="NCBI Taxonomy" id="88376"/>
    <lineage>
        <taxon>Bacteria</taxon>
        <taxon>Bacillati</taxon>
        <taxon>Actinomycetota</taxon>
        <taxon>Actinomycetes</taxon>
        <taxon>Micrococcales</taxon>
        <taxon>Microbacteriaceae</taxon>
        <taxon>Agromyces</taxon>
    </lineage>
</organism>
<evidence type="ECO:0000256" key="8">
    <source>
        <dbReference type="ARBA" id="ARBA00022989"/>
    </source>
</evidence>
<evidence type="ECO:0000256" key="10">
    <source>
        <dbReference type="ARBA" id="ARBA00049360"/>
    </source>
</evidence>
<feature type="transmembrane region" description="Helical" evidence="12">
    <location>
        <begin position="910"/>
        <end position="926"/>
    </location>
</feature>
<name>A0A6I3M631_9MICO</name>
<proteinExistence type="inferred from homology"/>
<keyword evidence="15" id="KW-1185">Reference proteome</keyword>
<keyword evidence="9 12" id="KW-0472">Membrane</keyword>
<evidence type="ECO:0000256" key="7">
    <source>
        <dbReference type="ARBA" id="ARBA00022967"/>
    </source>
</evidence>
<dbReference type="InterPro" id="IPR023298">
    <property type="entry name" value="ATPase_P-typ_TM_dom_sf"/>
</dbReference>
<evidence type="ECO:0000256" key="1">
    <source>
        <dbReference type="ARBA" id="ARBA00004651"/>
    </source>
</evidence>
<dbReference type="InterPro" id="IPR023299">
    <property type="entry name" value="ATPase_P-typ_cyto_dom_N"/>
</dbReference>
<evidence type="ECO:0000256" key="9">
    <source>
        <dbReference type="ARBA" id="ARBA00023136"/>
    </source>
</evidence>
<feature type="transmembrane region" description="Helical" evidence="12">
    <location>
        <begin position="803"/>
        <end position="828"/>
    </location>
</feature>
<accession>A0A6I3M631</accession>
<feature type="region of interest" description="Disordered" evidence="11">
    <location>
        <begin position="944"/>
        <end position="968"/>
    </location>
</feature>
<dbReference type="Gene3D" id="3.40.1110.10">
    <property type="entry name" value="Calcium-transporting ATPase, cytoplasmic domain N"/>
    <property type="match status" value="1"/>
</dbReference>
<dbReference type="GO" id="GO:0005524">
    <property type="term" value="F:ATP binding"/>
    <property type="evidence" value="ECO:0007669"/>
    <property type="project" value="UniProtKB-KW"/>
</dbReference>
<feature type="transmembrane region" description="Helical" evidence="12">
    <location>
        <begin position="878"/>
        <end position="898"/>
    </location>
</feature>
<comment type="catalytic activity">
    <reaction evidence="10">
        <text>ATP + H2O = ADP + phosphate + H(+)</text>
        <dbReference type="Rhea" id="RHEA:13065"/>
        <dbReference type="ChEBI" id="CHEBI:15377"/>
        <dbReference type="ChEBI" id="CHEBI:15378"/>
        <dbReference type="ChEBI" id="CHEBI:30616"/>
        <dbReference type="ChEBI" id="CHEBI:43474"/>
        <dbReference type="ChEBI" id="CHEBI:456216"/>
    </reaction>
</comment>
<dbReference type="SFLD" id="SFLDG00002">
    <property type="entry name" value="C1.7:_P-type_atpase_like"/>
    <property type="match status" value="1"/>
</dbReference>
<keyword evidence="4 12" id="KW-0812">Transmembrane</keyword>
<dbReference type="GO" id="GO:0005886">
    <property type="term" value="C:plasma membrane"/>
    <property type="evidence" value="ECO:0007669"/>
    <property type="project" value="UniProtKB-SubCell"/>
</dbReference>
<protein>
    <submittedName>
        <fullName evidence="14">HAD-IC family P-type ATPase</fullName>
    </submittedName>
</protein>
<dbReference type="PROSITE" id="PS00154">
    <property type="entry name" value="ATPASE_E1_E2"/>
    <property type="match status" value="1"/>
</dbReference>
<dbReference type="InterPro" id="IPR044492">
    <property type="entry name" value="P_typ_ATPase_HD_dom"/>
</dbReference>
<dbReference type="OrthoDB" id="9814270at2"/>
<evidence type="ECO:0000256" key="4">
    <source>
        <dbReference type="ARBA" id="ARBA00022692"/>
    </source>
</evidence>
<dbReference type="SUPFAM" id="SSF81665">
    <property type="entry name" value="Calcium ATPase, transmembrane domain M"/>
    <property type="match status" value="1"/>
</dbReference>
<dbReference type="InterPro" id="IPR059000">
    <property type="entry name" value="ATPase_P-type_domA"/>
</dbReference>
<dbReference type="PANTHER" id="PTHR43294:SF21">
    <property type="entry name" value="CATION TRANSPORTING ATPASE"/>
    <property type="match status" value="1"/>
</dbReference>
<feature type="transmembrane region" description="Helical" evidence="12">
    <location>
        <begin position="754"/>
        <end position="771"/>
    </location>
</feature>
<dbReference type="Pfam" id="PF00122">
    <property type="entry name" value="E1-E2_ATPase"/>
    <property type="match status" value="1"/>
</dbReference>
<dbReference type="Proteomes" id="UP000433071">
    <property type="component" value="Unassembled WGS sequence"/>
</dbReference>
<evidence type="ECO:0000256" key="6">
    <source>
        <dbReference type="ARBA" id="ARBA00022840"/>
    </source>
</evidence>
<feature type="transmembrane region" description="Helical" evidence="12">
    <location>
        <begin position="260"/>
        <end position="278"/>
    </location>
</feature>
<feature type="transmembrane region" description="Helical" evidence="12">
    <location>
        <begin position="284"/>
        <end position="313"/>
    </location>
</feature>
<dbReference type="AlphaFoldDB" id="A0A6I3M631"/>
<keyword evidence="3" id="KW-1003">Cell membrane</keyword>
<reference evidence="14 15" key="1">
    <citation type="submission" date="2019-11" db="EMBL/GenBank/DDBJ databases">
        <title>Agromyces kandeliae sp. nov., isolated from mangrove soil.</title>
        <authorList>
            <person name="Wang R."/>
        </authorList>
    </citation>
    <scope>NUCLEOTIDE SEQUENCE [LARGE SCALE GENOMIC DNA]</scope>
    <source>
        <strain evidence="14 15">JCM 11433</strain>
    </source>
</reference>
<keyword evidence="8 12" id="KW-1133">Transmembrane helix</keyword>
<dbReference type="InterPro" id="IPR023214">
    <property type="entry name" value="HAD_sf"/>
</dbReference>
<evidence type="ECO:0000256" key="2">
    <source>
        <dbReference type="ARBA" id="ARBA00005675"/>
    </source>
</evidence>
<evidence type="ECO:0000256" key="12">
    <source>
        <dbReference type="SAM" id="Phobius"/>
    </source>
</evidence>
<dbReference type="FunFam" id="3.40.50.1000:FF:000028">
    <property type="entry name" value="Calcium-transporting P-type ATPase, putative"/>
    <property type="match status" value="1"/>
</dbReference>
<keyword evidence="6" id="KW-0067">ATP-binding</keyword>
<dbReference type="SUPFAM" id="SSF56784">
    <property type="entry name" value="HAD-like"/>
    <property type="match status" value="1"/>
</dbReference>
<dbReference type="Gene3D" id="2.70.150.10">
    <property type="entry name" value="Calcium-transporting ATPase, cytoplasmic transduction domain A"/>
    <property type="match status" value="1"/>
</dbReference>
<dbReference type="SUPFAM" id="SSF81653">
    <property type="entry name" value="Calcium ATPase, transduction domain A"/>
    <property type="match status" value="1"/>
</dbReference>
<dbReference type="InterPro" id="IPR001757">
    <property type="entry name" value="P_typ_ATPase"/>
</dbReference>
<dbReference type="RefSeq" id="WP_155050722.1">
    <property type="nucleotide sequence ID" value="NZ_BAAAIB010000010.1"/>
</dbReference>
<dbReference type="InterPro" id="IPR006068">
    <property type="entry name" value="ATPase_P-typ_cation-transptr_C"/>
</dbReference>
<dbReference type="NCBIfam" id="TIGR01494">
    <property type="entry name" value="ATPase_P-type"/>
    <property type="match status" value="2"/>
</dbReference>
<gene>
    <name evidence="14" type="ORF">GJ743_04405</name>
</gene>
<feature type="transmembrane region" description="Helical" evidence="12">
    <location>
        <begin position="723"/>
        <end position="748"/>
    </location>
</feature>
<dbReference type="InterPro" id="IPR036412">
    <property type="entry name" value="HAD-like_sf"/>
</dbReference>
<dbReference type="PRINTS" id="PR00119">
    <property type="entry name" value="CATATPASE"/>
</dbReference>
<feature type="transmembrane region" description="Helical" evidence="12">
    <location>
        <begin position="848"/>
        <end position="866"/>
    </location>
</feature>
<comment type="subcellular location">
    <subcellularLocation>
        <location evidence="1">Cell membrane</location>
        <topology evidence="1">Multi-pass membrane protein</topology>
    </subcellularLocation>
</comment>
<dbReference type="SMART" id="SM00831">
    <property type="entry name" value="Cation_ATPase_N"/>
    <property type="match status" value="1"/>
</dbReference>
<dbReference type="Pfam" id="PF00690">
    <property type="entry name" value="Cation_ATPase_N"/>
    <property type="match status" value="1"/>
</dbReference>
<comment type="caution">
    <text evidence="14">The sequence shown here is derived from an EMBL/GenBank/DDBJ whole genome shotgun (WGS) entry which is preliminary data.</text>
</comment>
<dbReference type="InterPro" id="IPR004014">
    <property type="entry name" value="ATPase_P-typ_cation-transptr_N"/>
</dbReference>
<sequence length="968" mass="101174">MATPRDFDPACEDPVEVAGRLSVDPDTGLDAAEADERLRTHGPNELRPARRVPLWRRAVAQLADPLILLLLAAVVVSVVAWIVEGAHGWPIDALVIVAIIVLNAVLGLVQESRAEKAVAALAVMTRAHSTVLRDGELRTVTSDALVPGDVLALAEGDRVGADARLVRANALRVAEASLTGESVPVEKDPATLGQRVPLGDRRDMVFAGTAVSRGTGRAIVTETGMATEMGAIATMLDETVEEPTPLQVEVAHLGRMLGRIVVAIAIVVMLTVTIVQGVDTAAGFVTVLLLGVSLAVAAVPEGLPAIMSLVLALGVQRMARRNAVVKQLSSVETLGSASVICTDKTGTLTTNQMTIQRVVTASGVVDLAGVGYAPVGAATSKGRELGDGPLRTEAQLVLGAGSLVNDAQLAEHDGVWEIEGDPTEAAFLVAARKVEGTAEEAARYGRVGEVPFSSERKMMSTAHRHEGGDVVVLSKGAPDVLLQHCTRLQVGDRIVPLDPVRRAHALAEIEALSEEAFRTLAVAYRPAPELAVGLPAGTVPTDAAGPDEIAEEDLVYAGVVGIIDPPRPEVRPAIAEARAAGIRVVMITGDHPATAARIARDLGIIGEDGIALPGARLDGMDERQLRDAVRTVSVFARVAPEHKLRIVDALQAEGLIVAMTGDGVNDAPALKSADIGIAMGITGTEVTKEAAKMVLADDDFATIVHAVREGRVIFDNIRKFLRYLLYSNMGEVLTVFLGVVFAGALGFAGASDEAVVLPLLATQILWINLVTDSGPALAMGVDPEVDDVMARPPRGLHDRAIDLGMWVGIATTGVVIAIATLLTMDAFLPGGLIPGGTDTFETARTAGFTTLVFAGLFTAFNARSATSSAFRAVFANRWLWGAVALAVVLQVAVVSWAPLQVAFGTAPLDAAHWAVCVAMASSVLWVEELRKLGIRAVARRRAARDSGAGSADASAGARASGIADTRRR</sequence>
<evidence type="ECO:0000313" key="14">
    <source>
        <dbReference type="EMBL" id="MTH67612.1"/>
    </source>
</evidence>
<dbReference type="GO" id="GO:0016887">
    <property type="term" value="F:ATP hydrolysis activity"/>
    <property type="evidence" value="ECO:0007669"/>
    <property type="project" value="InterPro"/>
</dbReference>
<dbReference type="EMBL" id="WMLB01000013">
    <property type="protein sequence ID" value="MTH67612.1"/>
    <property type="molecule type" value="Genomic_DNA"/>
</dbReference>
<dbReference type="PANTHER" id="PTHR43294">
    <property type="entry name" value="SODIUM/POTASSIUM-TRANSPORTING ATPASE SUBUNIT ALPHA"/>
    <property type="match status" value="1"/>
</dbReference>
<dbReference type="SFLD" id="SFLDF00027">
    <property type="entry name" value="p-type_atpase"/>
    <property type="match status" value="1"/>
</dbReference>
<evidence type="ECO:0000256" key="3">
    <source>
        <dbReference type="ARBA" id="ARBA00022475"/>
    </source>
</evidence>
<evidence type="ECO:0000256" key="11">
    <source>
        <dbReference type="SAM" id="MobiDB-lite"/>
    </source>
</evidence>
<dbReference type="Gene3D" id="3.40.50.1000">
    <property type="entry name" value="HAD superfamily/HAD-like"/>
    <property type="match status" value="1"/>
</dbReference>
<dbReference type="Gene3D" id="1.20.1110.10">
    <property type="entry name" value="Calcium-transporting ATPase, transmembrane domain"/>
    <property type="match status" value="1"/>
</dbReference>
<dbReference type="InterPro" id="IPR050510">
    <property type="entry name" value="Cation_transp_ATPase_P-type"/>
</dbReference>
<feature type="transmembrane region" description="Helical" evidence="12">
    <location>
        <begin position="89"/>
        <end position="109"/>
    </location>
</feature>
<keyword evidence="5" id="KW-0547">Nucleotide-binding</keyword>
<keyword evidence="7" id="KW-1278">Translocase</keyword>
<feature type="compositionally biased region" description="Low complexity" evidence="11">
    <location>
        <begin position="945"/>
        <end position="968"/>
    </location>
</feature>
<dbReference type="SFLD" id="SFLDS00003">
    <property type="entry name" value="Haloacid_Dehalogenase"/>
    <property type="match status" value="1"/>
</dbReference>
<feature type="domain" description="Cation-transporting P-type ATPase N-terminal" evidence="13">
    <location>
        <begin position="8"/>
        <end position="82"/>
    </location>
</feature>
<feature type="transmembrane region" description="Helical" evidence="12">
    <location>
        <begin position="66"/>
        <end position="83"/>
    </location>
</feature>
<comment type="similarity">
    <text evidence="2">Belongs to the cation transport ATPase (P-type) (TC 3.A.3) family. Type IIA subfamily.</text>
</comment>
<dbReference type="InterPro" id="IPR008250">
    <property type="entry name" value="ATPase_P-typ_transduc_dom_A_sf"/>
</dbReference>
<evidence type="ECO:0000256" key="5">
    <source>
        <dbReference type="ARBA" id="ARBA00022741"/>
    </source>
</evidence>